<dbReference type="OMA" id="ASAAMCW"/>
<reference evidence="3" key="1">
    <citation type="submission" date="2021-02" db="EMBL/GenBank/DDBJ databases">
        <authorList>
            <person name="Dougan E. K."/>
            <person name="Rhodes N."/>
            <person name="Thang M."/>
            <person name="Chan C."/>
        </authorList>
    </citation>
    <scope>NUCLEOTIDE SEQUENCE</scope>
</reference>
<gene>
    <name evidence="3" type="ORF">PGLA1383_LOCUS41643</name>
</gene>
<evidence type="ECO:0000259" key="2">
    <source>
        <dbReference type="PROSITE" id="PS51746"/>
    </source>
</evidence>
<dbReference type="Gene3D" id="3.60.40.10">
    <property type="entry name" value="PPM-type phosphatase domain"/>
    <property type="match status" value="1"/>
</dbReference>
<evidence type="ECO:0000313" key="3">
    <source>
        <dbReference type="EMBL" id="CAE8624531.1"/>
    </source>
</evidence>
<dbReference type="EMBL" id="CAJNNV010028415">
    <property type="protein sequence ID" value="CAE8624531.1"/>
    <property type="molecule type" value="Genomic_DNA"/>
</dbReference>
<dbReference type="Proteomes" id="UP000654075">
    <property type="component" value="Unassembled WGS sequence"/>
</dbReference>
<dbReference type="OrthoDB" id="10264738at2759"/>
<comment type="caution">
    <text evidence="3">The sequence shown here is derived from an EMBL/GenBank/DDBJ whole genome shotgun (WGS) entry which is preliminary data.</text>
</comment>
<dbReference type="InterPro" id="IPR001932">
    <property type="entry name" value="PPM-type_phosphatase-like_dom"/>
</dbReference>
<dbReference type="InterPro" id="IPR015655">
    <property type="entry name" value="PP2C"/>
</dbReference>
<dbReference type="CDD" id="cd00143">
    <property type="entry name" value="PP2Cc"/>
    <property type="match status" value="1"/>
</dbReference>
<dbReference type="SUPFAM" id="SSF81606">
    <property type="entry name" value="PP2C-like"/>
    <property type="match status" value="1"/>
</dbReference>
<dbReference type="InterPro" id="IPR036457">
    <property type="entry name" value="PPM-type-like_dom_sf"/>
</dbReference>
<name>A0A813GPF8_POLGL</name>
<dbReference type="GO" id="GO:0004722">
    <property type="term" value="F:protein serine/threonine phosphatase activity"/>
    <property type="evidence" value="ECO:0007669"/>
    <property type="project" value="InterPro"/>
</dbReference>
<proteinExistence type="predicted"/>
<evidence type="ECO:0000256" key="1">
    <source>
        <dbReference type="SAM" id="MobiDB-lite"/>
    </source>
</evidence>
<organism evidence="3 4">
    <name type="scientific">Polarella glacialis</name>
    <name type="common">Dinoflagellate</name>
    <dbReference type="NCBI Taxonomy" id="89957"/>
    <lineage>
        <taxon>Eukaryota</taxon>
        <taxon>Sar</taxon>
        <taxon>Alveolata</taxon>
        <taxon>Dinophyceae</taxon>
        <taxon>Suessiales</taxon>
        <taxon>Suessiaceae</taxon>
        <taxon>Polarella</taxon>
    </lineage>
</organism>
<feature type="region of interest" description="Disordered" evidence="1">
    <location>
        <begin position="19"/>
        <end position="49"/>
    </location>
</feature>
<keyword evidence="4" id="KW-1185">Reference proteome</keyword>
<dbReference type="Pfam" id="PF00481">
    <property type="entry name" value="PP2C"/>
    <property type="match status" value="1"/>
</dbReference>
<dbReference type="PANTHER" id="PTHR47992">
    <property type="entry name" value="PROTEIN PHOSPHATASE"/>
    <property type="match status" value="1"/>
</dbReference>
<protein>
    <recommendedName>
        <fullName evidence="2">PPM-type phosphatase domain-containing protein</fullName>
    </recommendedName>
</protein>
<dbReference type="SMART" id="SM00332">
    <property type="entry name" value="PP2Cc"/>
    <property type="match status" value="1"/>
</dbReference>
<evidence type="ECO:0000313" key="4">
    <source>
        <dbReference type="Proteomes" id="UP000654075"/>
    </source>
</evidence>
<sequence>MAAMVSPLTPSNEKSVLRSAGLSLFASPQSPGPTPRRPTTAEKANPLLLRRPSQAGLCSKLIEASVKSEEGRARSKVEGVGEISSLAASLNLKSDSAIARARLAEARLAEARPVPDELSSLAARSKVEGADEISSLVASMNLKSDCELARVCTRIPTAGAGFERAVTMPDVCSTPLSASSMQMVNCRSITDVMSLALPATSPRVRRTVGNLRSRKLTIDSKIASMTDGQKDSSGQLVRMPHPACPMSSPGTVTSVWGHYNDQDKFQPFFSAKTMNYDNCAVSGDLPHAIGVHCQRGQKPTSPNQVADGHGIDGHHVSHFVQERLPKSLLSRRKDIADDWRGASSSAFLEVMEQMQVDIPKQCVESGTTASVVWMVTDVKGLMRVRTAHVGDSCIVYGSKRKGEVNWQAELLTDVHKPDRKDEAARIEKMGGTVIPSPDGSQPARLAVPSGDMAMSRAMGDLDAHKCGLVAEPECSKELILEDGVDHMLLIGSDGIWDMLTPLEAVSIVGKFAPDDTQRAAERLCAKAQSRWQHKVTQSGVIDDITLIVIRPNCFHQL</sequence>
<dbReference type="AlphaFoldDB" id="A0A813GPF8"/>
<accession>A0A813GPF8</accession>
<dbReference type="PROSITE" id="PS51746">
    <property type="entry name" value="PPM_2"/>
    <property type="match status" value="1"/>
</dbReference>
<feature type="domain" description="PPM-type phosphatase" evidence="2">
    <location>
        <begin position="288"/>
        <end position="551"/>
    </location>
</feature>